<evidence type="ECO:0000313" key="2">
    <source>
        <dbReference type="Proteomes" id="UP000017127"/>
    </source>
</evidence>
<dbReference type="AlphaFoldDB" id="U7QQ18"/>
<dbReference type="GO" id="GO:0003729">
    <property type="term" value="F:mRNA binding"/>
    <property type="evidence" value="ECO:0007669"/>
    <property type="project" value="InterPro"/>
</dbReference>
<dbReference type="Proteomes" id="UP000017127">
    <property type="component" value="Unassembled WGS sequence"/>
</dbReference>
<dbReference type="SUPFAM" id="SSF54786">
    <property type="entry name" value="YcfA/nrd intein domain"/>
    <property type="match status" value="1"/>
</dbReference>
<name>U7QQ18_9CYAN</name>
<evidence type="ECO:0000313" key="1">
    <source>
        <dbReference type="EMBL" id="ERT09215.1"/>
    </source>
</evidence>
<dbReference type="Pfam" id="PF07927">
    <property type="entry name" value="HicA_toxin"/>
    <property type="match status" value="1"/>
</dbReference>
<dbReference type="InterPro" id="IPR012933">
    <property type="entry name" value="HicA_mRNA_interferase"/>
</dbReference>
<organism evidence="1 2">
    <name type="scientific">Lyngbya aestuarii BL J</name>
    <dbReference type="NCBI Taxonomy" id="1348334"/>
    <lineage>
        <taxon>Bacteria</taxon>
        <taxon>Bacillati</taxon>
        <taxon>Cyanobacteriota</taxon>
        <taxon>Cyanophyceae</taxon>
        <taxon>Oscillatoriophycideae</taxon>
        <taxon>Oscillatoriales</taxon>
        <taxon>Microcoleaceae</taxon>
        <taxon>Lyngbya</taxon>
    </lineage>
</organism>
<gene>
    <name evidence="1" type="ORF">M595_0796</name>
</gene>
<dbReference type="EMBL" id="AUZM01000005">
    <property type="protein sequence ID" value="ERT09215.1"/>
    <property type="molecule type" value="Genomic_DNA"/>
</dbReference>
<reference evidence="1 2" key="1">
    <citation type="journal article" date="2013" name="Front. Microbiol.">
        <title>Comparative genomic analyses of the cyanobacterium, Lyngbya aestuarii BL J, a powerful hydrogen producer.</title>
        <authorList>
            <person name="Kothari A."/>
            <person name="Vaughn M."/>
            <person name="Garcia-Pichel F."/>
        </authorList>
    </citation>
    <scope>NUCLEOTIDE SEQUENCE [LARGE SCALE GENOMIC DNA]</scope>
    <source>
        <strain evidence="1 2">BL J</strain>
    </source>
</reference>
<comment type="caution">
    <text evidence="1">The sequence shown here is derived from an EMBL/GenBank/DDBJ whole genome shotgun (WGS) entry which is preliminary data.</text>
</comment>
<accession>U7QQ18</accession>
<proteinExistence type="predicted"/>
<keyword evidence="2" id="KW-1185">Reference proteome</keyword>
<protein>
    <submittedName>
        <fullName evidence="1">YcfA-like family protein</fullName>
    </submittedName>
</protein>
<sequence>MCQLLRRLGFEERVRGSHHIFSKEGIEEIMNIQPKGSKAKPYQVKQVRTIIIKYQLGGQDETTL</sequence>